<dbReference type="RefSeq" id="WP_013633079.1">
    <property type="nucleotide sequence ID" value="NC_015177.1"/>
</dbReference>
<dbReference type="EMBL" id="CP002545">
    <property type="protein sequence ID" value="ADY52592.1"/>
    <property type="molecule type" value="Genomic_DNA"/>
</dbReference>
<dbReference type="KEGG" id="psn:Pedsa_2040"/>
<gene>
    <name evidence="3" type="ordered locus">Pedsa_2040</name>
</gene>
<keyword evidence="1" id="KW-0175">Coiled coil</keyword>
<dbReference type="InterPro" id="IPR034660">
    <property type="entry name" value="DinB/YfiT-like"/>
</dbReference>
<evidence type="ECO:0000259" key="2">
    <source>
        <dbReference type="Pfam" id="PF12867"/>
    </source>
</evidence>
<dbReference type="eggNOG" id="COG2318">
    <property type="taxonomic scope" value="Bacteria"/>
</dbReference>
<dbReference type="Pfam" id="PF12867">
    <property type="entry name" value="DinB_2"/>
    <property type="match status" value="1"/>
</dbReference>
<feature type="domain" description="DinB-like" evidence="2">
    <location>
        <begin position="29"/>
        <end position="175"/>
    </location>
</feature>
<reference evidence="4" key="2">
    <citation type="submission" date="2011-02" db="EMBL/GenBank/DDBJ databases">
        <title>The complete genome of Pedobacter saltans DSM 12145.</title>
        <authorList>
            <consortium name="US DOE Joint Genome Institute (JGI-PGF)"/>
            <person name="Lucas S."/>
            <person name="Copeland A."/>
            <person name="Lapidus A."/>
            <person name="Bruce D."/>
            <person name="Goodwin L."/>
            <person name="Pitluck S."/>
            <person name="Kyrpides N."/>
            <person name="Mavromatis K."/>
            <person name="Pagani I."/>
            <person name="Ivanova N."/>
            <person name="Ovchinnikova G."/>
            <person name="Lu M."/>
            <person name="Detter J.C."/>
            <person name="Han C."/>
            <person name="Land M."/>
            <person name="Hauser L."/>
            <person name="Markowitz V."/>
            <person name="Cheng J.-F."/>
            <person name="Hugenholtz P."/>
            <person name="Woyke T."/>
            <person name="Wu D."/>
            <person name="Tindall B."/>
            <person name="Pomrenke H.G."/>
            <person name="Brambilla E."/>
            <person name="Klenk H.-P."/>
            <person name="Eisen J.A."/>
        </authorList>
    </citation>
    <scope>NUCLEOTIDE SEQUENCE [LARGE SCALE GENOMIC DNA]</scope>
    <source>
        <strain evidence="4">ATCC 51119 / DSM 12145 / JCM 21818 / LMG 10337 / NBRC 100064 / NCIMB 13643</strain>
    </source>
</reference>
<dbReference type="AlphaFoldDB" id="F0SAH2"/>
<evidence type="ECO:0000256" key="1">
    <source>
        <dbReference type="SAM" id="Coils"/>
    </source>
</evidence>
<sequence>MRKIDKGEFLQDLIVRAERQLNFINTDIRNLENEKLRWKAEQEWSIAECLEHLNTYSMYYLPLLEDKIKQFKTSDILDDFFLRGFVGQFFVKMMGNTKKYKAAKRHVPAGKQNPEITVTDFVRYQKQLLECLRFAKHLNLSECRIPISINRIIKLRLGDIFEFLIAHTERHTQQIKRQLTLSERSSAKTTLL</sequence>
<evidence type="ECO:0000313" key="4">
    <source>
        <dbReference type="Proteomes" id="UP000000310"/>
    </source>
</evidence>
<proteinExistence type="predicted"/>
<dbReference type="SUPFAM" id="SSF109854">
    <property type="entry name" value="DinB/YfiT-like putative metalloenzymes"/>
    <property type="match status" value="1"/>
</dbReference>
<feature type="coiled-coil region" evidence="1">
    <location>
        <begin position="14"/>
        <end position="41"/>
    </location>
</feature>
<dbReference type="OrthoDB" id="1524454at2"/>
<organism evidence="3 4">
    <name type="scientific">Pseudopedobacter saltans (strain ATCC 51119 / DSM 12145 / JCM 21818 / CCUG 39354 / LMG 10337 / NBRC 100064 / NCIMB 13643)</name>
    <name type="common">Pedobacter saltans</name>
    <dbReference type="NCBI Taxonomy" id="762903"/>
    <lineage>
        <taxon>Bacteria</taxon>
        <taxon>Pseudomonadati</taxon>
        <taxon>Bacteroidota</taxon>
        <taxon>Sphingobacteriia</taxon>
        <taxon>Sphingobacteriales</taxon>
        <taxon>Sphingobacteriaceae</taxon>
        <taxon>Pseudopedobacter</taxon>
    </lineage>
</organism>
<accession>F0SAH2</accession>
<dbReference type="STRING" id="762903.Pedsa_2040"/>
<evidence type="ECO:0000313" key="3">
    <source>
        <dbReference type="EMBL" id="ADY52592.1"/>
    </source>
</evidence>
<reference evidence="3 4" key="1">
    <citation type="journal article" date="2011" name="Stand. Genomic Sci.">
        <title>Complete genome sequence of the gliding, heparinolytic Pedobacter saltans type strain (113).</title>
        <authorList>
            <person name="Liolios K."/>
            <person name="Sikorski J."/>
            <person name="Lu M."/>
            <person name="Nolan M."/>
            <person name="Lapidus A."/>
            <person name="Lucas S."/>
            <person name="Hammon N."/>
            <person name="Deshpande S."/>
            <person name="Cheng J.F."/>
            <person name="Tapia R."/>
            <person name="Han C."/>
            <person name="Goodwin L."/>
            <person name="Pitluck S."/>
            <person name="Huntemann M."/>
            <person name="Ivanova N."/>
            <person name="Pagani I."/>
            <person name="Mavromatis K."/>
            <person name="Ovchinikova G."/>
            <person name="Pati A."/>
            <person name="Chen A."/>
            <person name="Palaniappan K."/>
            <person name="Land M."/>
            <person name="Hauser L."/>
            <person name="Brambilla E.M."/>
            <person name="Kotsyurbenko O."/>
            <person name="Rohde M."/>
            <person name="Tindall B.J."/>
            <person name="Abt B."/>
            <person name="Goker M."/>
            <person name="Detter J.C."/>
            <person name="Woyke T."/>
            <person name="Bristow J."/>
            <person name="Eisen J.A."/>
            <person name="Markowitz V."/>
            <person name="Hugenholtz P."/>
            <person name="Klenk H.P."/>
            <person name="Kyrpides N.C."/>
        </authorList>
    </citation>
    <scope>NUCLEOTIDE SEQUENCE [LARGE SCALE GENOMIC DNA]</scope>
    <source>
        <strain evidence="4">ATCC 51119 / DSM 12145 / JCM 21818 / LMG 10337 / NBRC 100064 / NCIMB 13643</strain>
    </source>
</reference>
<keyword evidence="4" id="KW-1185">Reference proteome</keyword>
<protein>
    <recommendedName>
        <fullName evidence="2">DinB-like domain-containing protein</fullName>
    </recommendedName>
</protein>
<dbReference type="Proteomes" id="UP000000310">
    <property type="component" value="Chromosome"/>
</dbReference>
<dbReference type="HOGENOM" id="CLU_104989_0_0_10"/>
<name>F0SAH2_PSESL</name>
<dbReference type="Gene3D" id="1.20.120.450">
    <property type="entry name" value="dinb family like domain"/>
    <property type="match status" value="1"/>
</dbReference>
<dbReference type="InterPro" id="IPR024775">
    <property type="entry name" value="DinB-like"/>
</dbReference>